<dbReference type="Pfam" id="PF00126">
    <property type="entry name" value="HTH_1"/>
    <property type="match status" value="1"/>
</dbReference>
<feature type="domain" description="HTH lysR-type" evidence="5">
    <location>
        <begin position="1"/>
        <end position="59"/>
    </location>
</feature>
<dbReference type="Gene3D" id="3.40.190.290">
    <property type="match status" value="1"/>
</dbReference>
<keyword evidence="3" id="KW-0238">DNA-binding</keyword>
<evidence type="ECO:0000256" key="3">
    <source>
        <dbReference type="ARBA" id="ARBA00023125"/>
    </source>
</evidence>
<gene>
    <name evidence="6" type="ORF">AKJ09_05961</name>
</gene>
<dbReference type="CDD" id="cd08422">
    <property type="entry name" value="PBP2_CrgA_like"/>
    <property type="match status" value="1"/>
</dbReference>
<keyword evidence="4" id="KW-0804">Transcription</keyword>
<evidence type="ECO:0000259" key="5">
    <source>
        <dbReference type="PROSITE" id="PS50931"/>
    </source>
</evidence>
<keyword evidence="7" id="KW-1185">Reference proteome</keyword>
<evidence type="ECO:0000313" key="7">
    <source>
        <dbReference type="Proteomes" id="UP000064967"/>
    </source>
</evidence>
<dbReference type="PANTHER" id="PTHR30537:SF5">
    <property type="entry name" value="HTH-TYPE TRANSCRIPTIONAL ACTIVATOR TTDR-RELATED"/>
    <property type="match status" value="1"/>
</dbReference>
<dbReference type="InterPro" id="IPR036390">
    <property type="entry name" value="WH_DNA-bd_sf"/>
</dbReference>
<dbReference type="InterPro" id="IPR036388">
    <property type="entry name" value="WH-like_DNA-bd_sf"/>
</dbReference>
<dbReference type="SUPFAM" id="SSF46785">
    <property type="entry name" value="Winged helix' DNA-binding domain"/>
    <property type="match status" value="1"/>
</dbReference>
<dbReference type="STRING" id="1391654.AKJ09_05961"/>
<evidence type="ECO:0000313" key="6">
    <source>
        <dbReference type="EMBL" id="AKU99297.1"/>
    </source>
</evidence>
<dbReference type="InterPro" id="IPR058163">
    <property type="entry name" value="LysR-type_TF_proteobact-type"/>
</dbReference>
<evidence type="ECO:0000256" key="2">
    <source>
        <dbReference type="ARBA" id="ARBA00023015"/>
    </source>
</evidence>
<dbReference type="GO" id="GO:0043565">
    <property type="term" value="F:sequence-specific DNA binding"/>
    <property type="evidence" value="ECO:0007669"/>
    <property type="project" value="TreeGrafter"/>
</dbReference>
<dbReference type="AlphaFoldDB" id="A0A0K1Q0P1"/>
<dbReference type="Gene3D" id="1.10.10.10">
    <property type="entry name" value="Winged helix-like DNA-binding domain superfamily/Winged helix DNA-binding domain"/>
    <property type="match status" value="1"/>
</dbReference>
<sequence length="312" mass="34415">MDGFSEIGVFVRVVEARGFTRAGQSLGLTASGVSRVLSRLEARLGVRLLDRTTRSLGLTAEGAAYYERCTHILRELEDANLALASVRATPRGRVRVDAPTILGRFLFAPALPQFLERYADLAMDLTVRDHVIDPIAEGIDIVVRMAALQESELVHKKIGAVRMPTVASPDYLRRRGRPTHPSDLRRHETIGFLAGGLPIPYRFRGGNEPINVPPSSRLHSNSVDAIRHAAVAGLGITQLMDVHVRNDIAAGRLEVVLDDHEAPPRLVHALFAREKAAMPKVRVCLEFLTDCLRSGEREPAKGKRGRRRSRPT</sequence>
<dbReference type="Pfam" id="PF03466">
    <property type="entry name" value="LysR_substrate"/>
    <property type="match status" value="1"/>
</dbReference>
<protein>
    <submittedName>
        <fullName evidence="6">Transcriptional regulator, LysR family</fullName>
    </submittedName>
</protein>
<name>A0A0K1Q0P1_9BACT</name>
<dbReference type="KEGG" id="llu:AKJ09_05961"/>
<dbReference type="InterPro" id="IPR005119">
    <property type="entry name" value="LysR_subst-bd"/>
</dbReference>
<evidence type="ECO:0000256" key="4">
    <source>
        <dbReference type="ARBA" id="ARBA00023163"/>
    </source>
</evidence>
<evidence type="ECO:0000256" key="1">
    <source>
        <dbReference type="ARBA" id="ARBA00009437"/>
    </source>
</evidence>
<dbReference type="GO" id="GO:0006351">
    <property type="term" value="P:DNA-templated transcription"/>
    <property type="evidence" value="ECO:0007669"/>
    <property type="project" value="TreeGrafter"/>
</dbReference>
<dbReference type="Proteomes" id="UP000064967">
    <property type="component" value="Chromosome"/>
</dbReference>
<proteinExistence type="inferred from homology"/>
<dbReference type="FunFam" id="1.10.10.10:FF:000001">
    <property type="entry name" value="LysR family transcriptional regulator"/>
    <property type="match status" value="1"/>
</dbReference>
<dbReference type="InterPro" id="IPR000847">
    <property type="entry name" value="LysR_HTH_N"/>
</dbReference>
<dbReference type="PANTHER" id="PTHR30537">
    <property type="entry name" value="HTH-TYPE TRANSCRIPTIONAL REGULATOR"/>
    <property type="match status" value="1"/>
</dbReference>
<organism evidence="6 7">
    <name type="scientific">Labilithrix luteola</name>
    <dbReference type="NCBI Taxonomy" id="1391654"/>
    <lineage>
        <taxon>Bacteria</taxon>
        <taxon>Pseudomonadati</taxon>
        <taxon>Myxococcota</taxon>
        <taxon>Polyangia</taxon>
        <taxon>Polyangiales</taxon>
        <taxon>Labilitrichaceae</taxon>
        <taxon>Labilithrix</taxon>
    </lineage>
</organism>
<dbReference type="SUPFAM" id="SSF53850">
    <property type="entry name" value="Periplasmic binding protein-like II"/>
    <property type="match status" value="1"/>
</dbReference>
<reference evidence="6 7" key="1">
    <citation type="submission" date="2015-08" db="EMBL/GenBank/DDBJ databases">
        <authorList>
            <person name="Babu N.S."/>
            <person name="Beckwith C.J."/>
            <person name="Beseler K.G."/>
            <person name="Brison A."/>
            <person name="Carone J.V."/>
            <person name="Caskin T.P."/>
            <person name="Diamond M."/>
            <person name="Durham M.E."/>
            <person name="Foxe J.M."/>
            <person name="Go M."/>
            <person name="Henderson B.A."/>
            <person name="Jones I.B."/>
            <person name="McGettigan J.A."/>
            <person name="Micheletti S.J."/>
            <person name="Nasrallah M.E."/>
            <person name="Ortiz D."/>
            <person name="Piller C.R."/>
            <person name="Privatt S.R."/>
            <person name="Schneider S.L."/>
            <person name="Sharp S."/>
            <person name="Smith T.C."/>
            <person name="Stanton J.D."/>
            <person name="Ullery H.E."/>
            <person name="Wilson R.J."/>
            <person name="Serrano M.G."/>
            <person name="Buck G."/>
            <person name="Lee V."/>
            <person name="Wang Y."/>
            <person name="Carvalho R."/>
            <person name="Voegtly L."/>
            <person name="Shi R."/>
            <person name="Duckworth R."/>
            <person name="Johnson A."/>
            <person name="Loviza R."/>
            <person name="Walstead R."/>
            <person name="Shah Z."/>
            <person name="Kiflezghi M."/>
            <person name="Wade K."/>
            <person name="Ball S.L."/>
            <person name="Bradley K.W."/>
            <person name="Asai D.J."/>
            <person name="Bowman C.A."/>
            <person name="Russell D.A."/>
            <person name="Pope W.H."/>
            <person name="Jacobs-Sera D."/>
            <person name="Hendrix R.W."/>
            <person name="Hatfull G.F."/>
        </authorList>
    </citation>
    <scope>NUCLEOTIDE SEQUENCE [LARGE SCALE GENOMIC DNA]</scope>
    <source>
        <strain evidence="6 7">DSM 27648</strain>
    </source>
</reference>
<dbReference type="GO" id="GO:0003700">
    <property type="term" value="F:DNA-binding transcription factor activity"/>
    <property type="evidence" value="ECO:0007669"/>
    <property type="project" value="InterPro"/>
</dbReference>
<keyword evidence="2" id="KW-0805">Transcription regulation</keyword>
<dbReference type="RefSeq" id="WP_169927907.1">
    <property type="nucleotide sequence ID" value="NZ_CP012333.1"/>
</dbReference>
<dbReference type="PATRIC" id="fig|1391654.3.peg.6053"/>
<dbReference type="EMBL" id="CP012333">
    <property type="protein sequence ID" value="AKU99297.1"/>
    <property type="molecule type" value="Genomic_DNA"/>
</dbReference>
<accession>A0A0K1Q0P1</accession>
<dbReference type="PROSITE" id="PS50931">
    <property type="entry name" value="HTH_LYSR"/>
    <property type="match status" value="1"/>
</dbReference>
<comment type="similarity">
    <text evidence="1">Belongs to the LysR transcriptional regulatory family.</text>
</comment>